<evidence type="ECO:0000259" key="3">
    <source>
        <dbReference type="Pfam" id="PF14534"/>
    </source>
</evidence>
<evidence type="ECO:0000256" key="2">
    <source>
        <dbReference type="SAM" id="SignalP"/>
    </source>
</evidence>
<dbReference type="Gene3D" id="3.10.450.50">
    <property type="match status" value="1"/>
</dbReference>
<protein>
    <submittedName>
        <fullName evidence="4">Uncharacterized protein DUF4440</fullName>
    </submittedName>
</protein>
<comment type="caution">
    <text evidence="4">The sequence shown here is derived from an EMBL/GenBank/DDBJ whole genome shotgun (WGS) entry which is preliminary data.</text>
</comment>
<keyword evidence="5" id="KW-1185">Reference proteome</keyword>
<feature type="region of interest" description="Disordered" evidence="1">
    <location>
        <begin position="32"/>
        <end position="57"/>
    </location>
</feature>
<accession>A0A4R6N309</accession>
<dbReference type="InterPro" id="IPR027843">
    <property type="entry name" value="DUF4440"/>
</dbReference>
<dbReference type="SUPFAM" id="SSF54427">
    <property type="entry name" value="NTF2-like"/>
    <property type="match status" value="1"/>
</dbReference>
<dbReference type="InterPro" id="IPR032710">
    <property type="entry name" value="NTF2-like_dom_sf"/>
</dbReference>
<evidence type="ECO:0000313" key="4">
    <source>
        <dbReference type="EMBL" id="TDP09214.1"/>
    </source>
</evidence>
<dbReference type="Proteomes" id="UP000295357">
    <property type="component" value="Unassembled WGS sequence"/>
</dbReference>
<sequence length="190" mass="20876">MLMMRSKKKMQPKRTPRPAALLPALALASLTAGCASQPPPPPAAAPANAQEAAPEKSGPLYDQLAQLDTHLFDAFNRCEQPGQLERHAGFFAEGVEFYHDQGGVTWSRAEMMANTQKQVCGKFCRELVAGSLRVYPIKDFGAMAQGVHRFCQHGSGRCEGSADFMMIWRQEGAGAQWRITRVLSYGHRAL</sequence>
<evidence type="ECO:0000256" key="1">
    <source>
        <dbReference type="SAM" id="MobiDB-lite"/>
    </source>
</evidence>
<keyword evidence="2" id="KW-0732">Signal</keyword>
<proteinExistence type="predicted"/>
<reference evidence="4 5" key="1">
    <citation type="submission" date="2019-03" db="EMBL/GenBank/DDBJ databases">
        <title>Genomic Encyclopedia of Type Strains, Phase IV (KMG-IV): sequencing the most valuable type-strain genomes for metagenomic binning, comparative biology and taxonomic classification.</title>
        <authorList>
            <person name="Goeker M."/>
        </authorList>
    </citation>
    <scope>NUCLEOTIDE SEQUENCE [LARGE SCALE GENOMIC DNA]</scope>
    <source>
        <strain evidence="4 5">DSM 25082</strain>
    </source>
</reference>
<dbReference type="EMBL" id="SNXE01000005">
    <property type="protein sequence ID" value="TDP09214.1"/>
    <property type="molecule type" value="Genomic_DNA"/>
</dbReference>
<dbReference type="PROSITE" id="PS51257">
    <property type="entry name" value="PROKAR_LIPOPROTEIN"/>
    <property type="match status" value="1"/>
</dbReference>
<gene>
    <name evidence="4" type="ORF">DFR39_10550</name>
</gene>
<evidence type="ECO:0000313" key="5">
    <source>
        <dbReference type="Proteomes" id="UP000295357"/>
    </source>
</evidence>
<dbReference type="AlphaFoldDB" id="A0A4R6N309"/>
<feature type="chain" id="PRO_5020920106" evidence="2">
    <location>
        <begin position="35"/>
        <end position="190"/>
    </location>
</feature>
<feature type="domain" description="DUF4440" evidence="3">
    <location>
        <begin position="66"/>
        <end position="179"/>
    </location>
</feature>
<dbReference type="Pfam" id="PF14534">
    <property type="entry name" value="DUF4440"/>
    <property type="match status" value="1"/>
</dbReference>
<name>A0A4R6N309_9BURK</name>
<dbReference type="RefSeq" id="WP_246030810.1">
    <property type="nucleotide sequence ID" value="NZ_SNXE01000005.1"/>
</dbReference>
<feature type="signal peptide" evidence="2">
    <location>
        <begin position="1"/>
        <end position="34"/>
    </location>
</feature>
<organism evidence="4 5">
    <name type="scientific">Roseateles asaccharophilus</name>
    <dbReference type="NCBI Taxonomy" id="582607"/>
    <lineage>
        <taxon>Bacteria</taxon>
        <taxon>Pseudomonadati</taxon>
        <taxon>Pseudomonadota</taxon>
        <taxon>Betaproteobacteria</taxon>
        <taxon>Burkholderiales</taxon>
        <taxon>Sphaerotilaceae</taxon>
        <taxon>Roseateles</taxon>
    </lineage>
</organism>